<evidence type="ECO:0000256" key="1">
    <source>
        <dbReference type="SAM" id="MobiDB-lite"/>
    </source>
</evidence>
<name>A0ABT0GTH0_9HYPH</name>
<dbReference type="Pfam" id="PF10098">
    <property type="entry name" value="DUF2336"/>
    <property type="match status" value="1"/>
</dbReference>
<dbReference type="EMBL" id="JALNMJ010000006">
    <property type="protein sequence ID" value="MCK7612737.1"/>
    <property type="molecule type" value="Genomic_DNA"/>
</dbReference>
<comment type="caution">
    <text evidence="2">The sequence shown here is derived from an EMBL/GenBank/DDBJ whole genome shotgun (WGS) entry which is preliminary data.</text>
</comment>
<evidence type="ECO:0000313" key="2">
    <source>
        <dbReference type="EMBL" id="MCK7612737.1"/>
    </source>
</evidence>
<feature type="region of interest" description="Disordered" evidence="1">
    <location>
        <begin position="320"/>
        <end position="356"/>
    </location>
</feature>
<sequence>MLLAASELFSGRARHDVEEKRIFLELAQNLLPSTSLGDRRRISALLAGHPEIPDDLLEQLASDDDDLTAYPALRYSPRLSVDLLLRTARTGPDSLRKAIANRPSLRDSVITVLCETAGASVIRILLERDDIILTQAQQSKLSCRSDIVATLGLELAGQDALNPDGLMGQFLHLPDQLKPKAIAAAEMTSLVKQAQAPATQTGRRTTASRLKLQDALVKEALHQNRSRFVDLLGQGLGLPQPTCDLLLRHDQAEGLTIALKTLGLSAAQLTTVLIRLTGDALSLERLRGMLRLYRTLSTGAAEVLVGQWILHDQGAHTASSATSKLDAQYQDGARREGQSVQRPATPEVAVKRTTGT</sequence>
<protein>
    <submittedName>
        <fullName evidence="2">DUF2336 domain-containing protein</fullName>
    </submittedName>
</protein>
<accession>A0ABT0GTH0</accession>
<dbReference type="RefSeq" id="WP_248153926.1">
    <property type="nucleotide sequence ID" value="NZ_JALNMJ010000006.1"/>
</dbReference>
<dbReference type="InterPro" id="IPR019285">
    <property type="entry name" value="DUF2336"/>
</dbReference>
<gene>
    <name evidence="2" type="ORF">M0H32_11240</name>
</gene>
<organism evidence="2 3">
    <name type="scientific">Roseibium sediminicola</name>
    <dbReference type="NCBI Taxonomy" id="2933272"/>
    <lineage>
        <taxon>Bacteria</taxon>
        <taxon>Pseudomonadati</taxon>
        <taxon>Pseudomonadota</taxon>
        <taxon>Alphaproteobacteria</taxon>
        <taxon>Hyphomicrobiales</taxon>
        <taxon>Stappiaceae</taxon>
        <taxon>Roseibium</taxon>
    </lineage>
</organism>
<dbReference type="Proteomes" id="UP001431221">
    <property type="component" value="Unassembled WGS sequence"/>
</dbReference>
<proteinExistence type="predicted"/>
<reference evidence="2" key="1">
    <citation type="submission" date="2022-04" db="EMBL/GenBank/DDBJ databases">
        <title>Roseibium sp. CAU 1639 isolated from mud.</title>
        <authorList>
            <person name="Kim W."/>
        </authorList>
    </citation>
    <scope>NUCLEOTIDE SEQUENCE</scope>
    <source>
        <strain evidence="2">CAU 1639</strain>
    </source>
</reference>
<keyword evidence="3" id="KW-1185">Reference proteome</keyword>
<evidence type="ECO:0000313" key="3">
    <source>
        <dbReference type="Proteomes" id="UP001431221"/>
    </source>
</evidence>